<dbReference type="InterPro" id="IPR046694">
    <property type="entry name" value="DUF6564"/>
</dbReference>
<protein>
    <submittedName>
        <fullName evidence="2">Choline kinase</fullName>
    </submittedName>
</protein>
<keyword evidence="3" id="KW-1185">Reference proteome</keyword>
<keyword evidence="2" id="KW-0418">Kinase</keyword>
<evidence type="ECO:0000313" key="3">
    <source>
        <dbReference type="Proteomes" id="UP000326500"/>
    </source>
</evidence>
<dbReference type="InterPro" id="IPR029044">
    <property type="entry name" value="Nucleotide-diphossugar_trans"/>
</dbReference>
<dbReference type="SUPFAM" id="SSF53448">
    <property type="entry name" value="Nucleotide-diphospho-sugar transferases"/>
    <property type="match status" value="1"/>
</dbReference>
<evidence type="ECO:0000313" key="2">
    <source>
        <dbReference type="EMBL" id="SDK40587.1"/>
    </source>
</evidence>
<dbReference type="EMBL" id="FNFT01000010">
    <property type="protein sequence ID" value="SDK40587.1"/>
    <property type="molecule type" value="Genomic_DNA"/>
</dbReference>
<dbReference type="STRING" id="2200.GCA_001571405_01827"/>
<proteinExistence type="predicted"/>
<feature type="domain" description="DUF6564" evidence="1">
    <location>
        <begin position="7"/>
        <end position="100"/>
    </location>
</feature>
<dbReference type="GO" id="GO:0016301">
    <property type="term" value="F:kinase activity"/>
    <property type="evidence" value="ECO:0007669"/>
    <property type="project" value="UniProtKB-KW"/>
</dbReference>
<dbReference type="Gene3D" id="3.90.550.10">
    <property type="entry name" value="Spore Coat Polysaccharide Biosynthesis Protein SpsA, Chain A"/>
    <property type="match status" value="1"/>
</dbReference>
<gene>
    <name evidence="2" type="ORF">SAMN04488571_11013</name>
</gene>
<evidence type="ECO:0000259" key="1">
    <source>
        <dbReference type="Pfam" id="PF20202"/>
    </source>
</evidence>
<dbReference type="Proteomes" id="UP000326500">
    <property type="component" value="Unassembled WGS sequence"/>
</dbReference>
<accession>A0A1G9BM90</accession>
<reference evidence="2 3" key="1">
    <citation type="submission" date="2016-10" db="EMBL/GenBank/DDBJ databases">
        <authorList>
            <person name="Varghese N."/>
            <person name="Submissions S."/>
        </authorList>
    </citation>
    <scope>NUCLEOTIDE SEQUENCE [LARGE SCALE GENOMIC DNA]</scope>
    <source>
        <strain evidence="2 3">DSM 2373</strain>
    </source>
</reference>
<organism evidence="2 3">
    <name type="scientific">Methanoculleus thermophilus</name>
    <dbReference type="NCBI Taxonomy" id="2200"/>
    <lineage>
        <taxon>Archaea</taxon>
        <taxon>Methanobacteriati</taxon>
        <taxon>Methanobacteriota</taxon>
        <taxon>Stenosarchaea group</taxon>
        <taxon>Methanomicrobia</taxon>
        <taxon>Methanomicrobiales</taxon>
        <taxon>Methanomicrobiaceae</taxon>
        <taxon>Methanoculleus</taxon>
    </lineage>
</organism>
<name>A0A1G9BM90_9EURY</name>
<keyword evidence="2" id="KW-0808">Transferase</keyword>
<dbReference type="AlphaFoldDB" id="A0A1G9BM90"/>
<sequence>MVADLASFDVDTIKIVVGYNADAVEGARSKLESKYGVDLILAYNNEFLSTNTAYSLNIGISGVDDDVVIFNGDLLYDYAILSDLLSINQTAIVVDDKKTLTEESFKLRIVNGQIEEIGKFIPINEATGEFIGISKIARGDVEEAKRLLRYRIASDPNSYYDEIYKPLSKDGRFAYSFTNGLKWTEIDDIHDLIYAKSIASVSDSTRRHLG</sequence>
<dbReference type="Pfam" id="PF20202">
    <property type="entry name" value="DUF6564"/>
    <property type="match status" value="1"/>
</dbReference>